<dbReference type="GO" id="GO:0007169">
    <property type="term" value="P:cell surface receptor protein tyrosine kinase signaling pathway"/>
    <property type="evidence" value="ECO:0007669"/>
    <property type="project" value="TreeGrafter"/>
</dbReference>
<reference evidence="2 3" key="1">
    <citation type="submission" date="2018-11" db="EMBL/GenBank/DDBJ databases">
        <authorList>
            <consortium name="Pathogen Informatics"/>
        </authorList>
    </citation>
    <scope>NUCLEOTIDE SEQUENCE [LARGE SCALE GENOMIC DNA]</scope>
</reference>
<dbReference type="InterPro" id="IPR008266">
    <property type="entry name" value="Tyr_kinase_AS"/>
</dbReference>
<name>A0A3P7QIQ2_DIBLA</name>
<dbReference type="GO" id="GO:0004714">
    <property type="term" value="F:transmembrane receptor protein tyrosine kinase activity"/>
    <property type="evidence" value="ECO:0007669"/>
    <property type="project" value="TreeGrafter"/>
</dbReference>
<feature type="domain" description="Protein kinase" evidence="1">
    <location>
        <begin position="1"/>
        <end position="77"/>
    </location>
</feature>
<proteinExistence type="predicted"/>
<dbReference type="InterPro" id="IPR011009">
    <property type="entry name" value="Kinase-like_dom_sf"/>
</dbReference>
<dbReference type="AlphaFoldDB" id="A0A3P7QIQ2"/>
<keyword evidence="3" id="KW-1185">Reference proteome</keyword>
<dbReference type="OrthoDB" id="98077at2759"/>
<sequence length="77" mass="8324">MSYLEAKELVHRDLAARNVLVGESNEVKVADFGLARQIDHDTEAYNAKQSLSLLLVAGPVLDATSAQSSPSHKYLGN</sequence>
<protein>
    <recommendedName>
        <fullName evidence="1">Protein kinase domain-containing protein</fullName>
    </recommendedName>
</protein>
<dbReference type="Pfam" id="PF07714">
    <property type="entry name" value="PK_Tyr_Ser-Thr"/>
    <property type="match status" value="1"/>
</dbReference>
<dbReference type="Proteomes" id="UP000281553">
    <property type="component" value="Unassembled WGS sequence"/>
</dbReference>
<dbReference type="GO" id="GO:0005886">
    <property type="term" value="C:plasma membrane"/>
    <property type="evidence" value="ECO:0007669"/>
    <property type="project" value="TreeGrafter"/>
</dbReference>
<dbReference type="PANTHER" id="PTHR24416:SF631">
    <property type="entry name" value="SERINE_THREONINE_TYROSINE KINASE 1"/>
    <property type="match status" value="1"/>
</dbReference>
<evidence type="ECO:0000259" key="1">
    <source>
        <dbReference type="PROSITE" id="PS50011"/>
    </source>
</evidence>
<dbReference type="PROSITE" id="PS50011">
    <property type="entry name" value="PROTEIN_KINASE_DOM"/>
    <property type="match status" value="1"/>
</dbReference>
<evidence type="ECO:0000313" key="2">
    <source>
        <dbReference type="EMBL" id="VDN31872.1"/>
    </source>
</evidence>
<organism evidence="2 3">
    <name type="scientific">Dibothriocephalus latus</name>
    <name type="common">Fish tapeworm</name>
    <name type="synonym">Diphyllobothrium latum</name>
    <dbReference type="NCBI Taxonomy" id="60516"/>
    <lineage>
        <taxon>Eukaryota</taxon>
        <taxon>Metazoa</taxon>
        <taxon>Spiralia</taxon>
        <taxon>Lophotrochozoa</taxon>
        <taxon>Platyhelminthes</taxon>
        <taxon>Cestoda</taxon>
        <taxon>Eucestoda</taxon>
        <taxon>Diphyllobothriidea</taxon>
        <taxon>Diphyllobothriidae</taxon>
        <taxon>Dibothriocephalus</taxon>
    </lineage>
</organism>
<dbReference type="EMBL" id="UYRU01081428">
    <property type="protein sequence ID" value="VDN31872.1"/>
    <property type="molecule type" value="Genomic_DNA"/>
</dbReference>
<dbReference type="InterPro" id="IPR050122">
    <property type="entry name" value="RTK"/>
</dbReference>
<dbReference type="SUPFAM" id="SSF56112">
    <property type="entry name" value="Protein kinase-like (PK-like)"/>
    <property type="match status" value="1"/>
</dbReference>
<dbReference type="InterPro" id="IPR000719">
    <property type="entry name" value="Prot_kinase_dom"/>
</dbReference>
<gene>
    <name evidence="2" type="ORF">DILT_LOCUS15853</name>
</gene>
<dbReference type="GO" id="GO:0005524">
    <property type="term" value="F:ATP binding"/>
    <property type="evidence" value="ECO:0007669"/>
    <property type="project" value="InterPro"/>
</dbReference>
<dbReference type="InterPro" id="IPR001245">
    <property type="entry name" value="Ser-Thr/Tyr_kinase_cat_dom"/>
</dbReference>
<dbReference type="PROSITE" id="PS00109">
    <property type="entry name" value="PROTEIN_KINASE_TYR"/>
    <property type="match status" value="1"/>
</dbReference>
<accession>A0A3P7QIQ2</accession>
<dbReference type="PANTHER" id="PTHR24416">
    <property type="entry name" value="TYROSINE-PROTEIN KINASE RECEPTOR"/>
    <property type="match status" value="1"/>
</dbReference>
<evidence type="ECO:0000313" key="3">
    <source>
        <dbReference type="Proteomes" id="UP000281553"/>
    </source>
</evidence>
<dbReference type="GO" id="GO:0043235">
    <property type="term" value="C:receptor complex"/>
    <property type="evidence" value="ECO:0007669"/>
    <property type="project" value="TreeGrafter"/>
</dbReference>
<dbReference type="Gene3D" id="1.10.510.10">
    <property type="entry name" value="Transferase(Phosphotransferase) domain 1"/>
    <property type="match status" value="1"/>
</dbReference>